<evidence type="ECO:0000313" key="4">
    <source>
        <dbReference type="Proteomes" id="UP001152797"/>
    </source>
</evidence>
<protein>
    <submittedName>
        <fullName evidence="2">Uncharacterized protein</fullName>
    </submittedName>
</protein>
<organism evidence="2">
    <name type="scientific">Cladocopium goreaui</name>
    <dbReference type="NCBI Taxonomy" id="2562237"/>
    <lineage>
        <taxon>Eukaryota</taxon>
        <taxon>Sar</taxon>
        <taxon>Alveolata</taxon>
        <taxon>Dinophyceae</taxon>
        <taxon>Suessiales</taxon>
        <taxon>Symbiodiniaceae</taxon>
        <taxon>Cladocopium</taxon>
    </lineage>
</organism>
<evidence type="ECO:0000256" key="1">
    <source>
        <dbReference type="SAM" id="MobiDB-lite"/>
    </source>
</evidence>
<dbReference type="EMBL" id="CAMXCT010001243">
    <property type="protein sequence ID" value="CAI3988214.1"/>
    <property type="molecule type" value="Genomic_DNA"/>
</dbReference>
<dbReference type="EMBL" id="CAMXCT030001243">
    <property type="protein sequence ID" value="CAL4775526.1"/>
    <property type="molecule type" value="Genomic_DNA"/>
</dbReference>
<reference evidence="3 4" key="2">
    <citation type="submission" date="2024-05" db="EMBL/GenBank/DDBJ databases">
        <authorList>
            <person name="Chen Y."/>
            <person name="Shah S."/>
            <person name="Dougan E. K."/>
            <person name="Thang M."/>
            <person name="Chan C."/>
        </authorList>
    </citation>
    <scope>NUCLEOTIDE SEQUENCE [LARGE SCALE GENOMIC DNA]</scope>
</reference>
<proteinExistence type="predicted"/>
<evidence type="ECO:0000313" key="3">
    <source>
        <dbReference type="EMBL" id="CAL4775526.1"/>
    </source>
</evidence>
<keyword evidence="4" id="KW-1185">Reference proteome</keyword>
<dbReference type="EMBL" id="CAMXCT020001243">
    <property type="protein sequence ID" value="CAL1141589.1"/>
    <property type="molecule type" value="Genomic_DNA"/>
</dbReference>
<feature type="compositionally biased region" description="Basic and acidic residues" evidence="1">
    <location>
        <begin position="388"/>
        <end position="397"/>
    </location>
</feature>
<dbReference type="Proteomes" id="UP001152797">
    <property type="component" value="Unassembled WGS sequence"/>
</dbReference>
<feature type="compositionally biased region" description="Low complexity" evidence="1">
    <location>
        <begin position="399"/>
        <end position="408"/>
    </location>
</feature>
<feature type="region of interest" description="Disordered" evidence="1">
    <location>
        <begin position="384"/>
        <end position="408"/>
    </location>
</feature>
<accession>A0A9P1CAW4</accession>
<gene>
    <name evidence="2" type="ORF">C1SCF055_LOCUS15418</name>
</gene>
<dbReference type="AlphaFoldDB" id="A0A9P1CAW4"/>
<name>A0A9P1CAW4_9DINO</name>
<evidence type="ECO:0000313" key="2">
    <source>
        <dbReference type="EMBL" id="CAI3988214.1"/>
    </source>
</evidence>
<sequence length="578" mass="64324">MGGLNAFQWMLKERKVGPKEGAALWKAMDDQASDAKTQWIDEFSTEVSVQFPQDIHSVIMVVGGPDGIKKPIMNDLSEILLTPQSKTAHAYLKIRLPGDASTTGGGVSNQLASLVPTFDPSKDDMTMYQQRVELVLAAWPKNRIQELITRLILNCQGSAFQKLQLNHHELSSGDEKAVKKLIELLGGSWGRIALQKQYEEAEQALFHCSQRSDETNDSFLARADILWSRLMSRKLSWEDLQAFVLLRGSTLSPEEKKKVILDADSSSTGKLTVSRVSDAIRLLGASFFGDMTGQKRSAKLKVYDNNTVLVAEDDESTENPVLATDEIGEDELIEQLLQEGDPDAALVIDYEATAQEVLQEDNDLASAFSAYQEARQRLAEKQRHRGHWKAECPHRSENQTSSAASMTTTAAATTSVTMQSDEGLALEFLQLPECSQTALDQAVQAVQEQEVKNDLEYLTLADLENEVVSFGEAHLGQTYTQAWSDQEWVKFMTARYQKSTKESHMKFLRFVELKIEMMEAEMNQRPMKPKTQGHVVSKAKCRPAAKAATTYTVVSHGEPIDISSQAGEDDGVYETEMS</sequence>
<reference evidence="2" key="1">
    <citation type="submission" date="2022-10" db="EMBL/GenBank/DDBJ databases">
        <authorList>
            <person name="Chen Y."/>
            <person name="Dougan E. K."/>
            <person name="Chan C."/>
            <person name="Rhodes N."/>
            <person name="Thang M."/>
        </authorList>
    </citation>
    <scope>NUCLEOTIDE SEQUENCE</scope>
</reference>
<comment type="caution">
    <text evidence="2">The sequence shown here is derived from an EMBL/GenBank/DDBJ whole genome shotgun (WGS) entry which is preliminary data.</text>
</comment>